<feature type="transmembrane region" description="Helical" evidence="8">
    <location>
        <begin position="341"/>
        <end position="363"/>
    </location>
</feature>
<dbReference type="NCBIfam" id="TIGR03057">
    <property type="entry name" value="xxxLxxG_by_4"/>
    <property type="match status" value="1"/>
</dbReference>
<feature type="transmembrane region" description="Helical" evidence="8">
    <location>
        <begin position="871"/>
        <end position="892"/>
    </location>
</feature>
<feature type="transmembrane region" description="Helical" evidence="8">
    <location>
        <begin position="399"/>
        <end position="419"/>
    </location>
</feature>
<comment type="subcellular location">
    <subcellularLocation>
        <location evidence="1">Cell membrane</location>
        <topology evidence="1">Multi-pass membrane protein</topology>
    </subcellularLocation>
</comment>
<evidence type="ECO:0000256" key="5">
    <source>
        <dbReference type="ARBA" id="ARBA00022989"/>
    </source>
</evidence>
<proteinExistence type="inferred from homology"/>
<dbReference type="SUPFAM" id="SSF82866">
    <property type="entry name" value="Multidrug efflux transporter AcrB transmembrane domain"/>
    <property type="match status" value="2"/>
</dbReference>
<dbReference type="EMBL" id="CP126981">
    <property type="protein sequence ID" value="WIM85922.1"/>
    <property type="molecule type" value="Genomic_DNA"/>
</dbReference>
<dbReference type="Proteomes" id="UP001236585">
    <property type="component" value="Chromosome"/>
</dbReference>
<feature type="transmembrane region" description="Helical" evidence="8">
    <location>
        <begin position="240"/>
        <end position="260"/>
    </location>
</feature>
<dbReference type="Gene3D" id="1.20.1640.10">
    <property type="entry name" value="Multidrug efflux transporter AcrB transmembrane domain"/>
    <property type="match status" value="2"/>
</dbReference>
<evidence type="ECO:0000259" key="9">
    <source>
        <dbReference type="PROSITE" id="PS50156"/>
    </source>
</evidence>
<dbReference type="PROSITE" id="PS50156">
    <property type="entry name" value="SSD"/>
    <property type="match status" value="1"/>
</dbReference>
<name>A0ABY8VQY7_9MYCO</name>
<feature type="transmembrane region" description="Helical" evidence="8">
    <location>
        <begin position="307"/>
        <end position="335"/>
    </location>
</feature>
<dbReference type="InterPro" id="IPR023908">
    <property type="entry name" value="xxxLxxG_rpt"/>
</dbReference>
<feature type="transmembrane region" description="Helical" evidence="8">
    <location>
        <begin position="43"/>
        <end position="63"/>
    </location>
</feature>
<feature type="transmembrane region" description="Helical" evidence="8">
    <location>
        <begin position="964"/>
        <end position="985"/>
    </location>
</feature>
<keyword evidence="5 8" id="KW-1133">Transmembrane helix</keyword>
<keyword evidence="4 8" id="KW-0812">Transmembrane</keyword>
<dbReference type="RefSeq" id="WP_285185004.1">
    <property type="nucleotide sequence ID" value="NZ_CP126981.1"/>
</dbReference>
<keyword evidence="11" id="KW-1185">Reference proteome</keyword>
<feature type="domain" description="SSD" evidence="9">
    <location>
        <begin position="239"/>
        <end position="369"/>
    </location>
</feature>
<sequence>MTDTTLTPNTTRPAQRRADRPGGASEYSPRLARVGSFAVRHKAVVFAVWIGAAVALAILFPQLETVVRQQSVDLLPRDAPALQTIDRMSKAFGEQGSKTMLFVAMEDPAGLTPDARRHYGDLVARLRADTSHVLLVQDLLADPVTATQAVSQDRKAWYLPVGVAGTLGGPEAAESVGVVRAIAAREFAGTTTTVYVTGPPSTFSDQIASAEHALLFISMATAALIALILMVVYRSVVTALLPLLVIALSLGLGRGVLSALGEFGMPVSEFTIAFMGAILLGAGTDYSVFLISRYHEQRRAGVSPDEAAIYATASIGRVILASAATVAFAFLSMVFAKLSVFAALGPACALSVLVGFLATVTLLPPVLSLAGRRGIGDPKPDRTRRYWNSVAVAVVRRPVPLLAISLIILLALSAVATTIKISYDDRKGQPATTASNQGYRLLDRHFRKDVVISEFVVVENPTDMRSGRGLADLDEMASRIAQIPGVTKVSGVTRPAGARLDQAKLAWQNGQIGDKMAGALDEGNARKNDLAKLTNGADLLAGGLAQLDTTVRTALTPLTGVLRQASAAGVRVEQLKPLLQQLSATAPNIDGAIQAGPGIRPLADQAHNAITTIDPLVGALNTSPWCATTPQCAQIRDQVQILTTLNNNGFFNQVADLGDHYNPSANATVAGTLNDVQAAVAALDHAFGALGNSDDMAANIGRLKDGINQLASGAQALATGVHTLVDSNLQLLSGMSQIAAQLQNSARASTIADSASGFYLPVNAFENRQFADVAKLFLSADGKTARFAIESSYDPYSSQATHLATQMVAVGNAARPNTSLANATISVAGFPALNADIQRLLWSDFALLATATLLIVGLILVVLLRAVLAPLYLLGTVVLNYLASLGIGVLVFQTWLGYQIAWPVPLLAFIILVAVGADYNMLLVSRLREESNRNIRVGVLRTVASTGSVITSAGLIFAASMFGLMVGSIAIMIQVGLIIGCGLLLDTFLVRTLTVPAIATLLREASWWPQRTTSPPLPNPADFPSPQHIRS</sequence>
<dbReference type="PANTHER" id="PTHR33406:SF6">
    <property type="entry name" value="MEMBRANE PROTEIN YDGH-RELATED"/>
    <property type="match status" value="1"/>
</dbReference>
<evidence type="ECO:0000256" key="4">
    <source>
        <dbReference type="ARBA" id="ARBA00022692"/>
    </source>
</evidence>
<dbReference type="PANTHER" id="PTHR33406">
    <property type="entry name" value="MEMBRANE PROTEIN MJ1562-RELATED"/>
    <property type="match status" value="1"/>
</dbReference>
<keyword evidence="3" id="KW-1003">Cell membrane</keyword>
<organism evidence="10 11">
    <name type="scientific">Candidatus Mycobacterium wuenschmannii</name>
    <dbReference type="NCBI Taxonomy" id="3027808"/>
    <lineage>
        <taxon>Bacteria</taxon>
        <taxon>Bacillati</taxon>
        <taxon>Actinomycetota</taxon>
        <taxon>Actinomycetes</taxon>
        <taxon>Mycobacteriales</taxon>
        <taxon>Mycobacteriaceae</taxon>
        <taxon>Mycobacterium</taxon>
    </lineage>
</organism>
<feature type="transmembrane region" description="Helical" evidence="8">
    <location>
        <begin position="840"/>
        <end position="864"/>
    </location>
</feature>
<feature type="region of interest" description="Disordered" evidence="7">
    <location>
        <begin position="1"/>
        <end position="27"/>
    </location>
</feature>
<feature type="transmembrane region" description="Helical" evidence="8">
    <location>
        <begin position="898"/>
        <end position="917"/>
    </location>
</feature>
<reference evidence="10 11" key="1">
    <citation type="journal article" date="2023" name="Microbiol. Resour. Announc.">
        <title>Complete Genome Sequence of Mycobacterium wuenschmanii, a novel Nontuberculous Mycobacterium Isolated from a captive population of Amazon Milk Frogs.</title>
        <authorList>
            <person name="Hicks J."/>
            <person name="Zeineldin M."/>
            <person name="Ward H."/>
            <person name="Wuenschmann A."/>
            <person name="Camp P."/>
            <person name="Farrell D."/>
            <person name="Lehman K."/>
            <person name="Thacker T."/>
            <person name="Cuthbert E."/>
        </authorList>
    </citation>
    <scope>NUCLEOTIDE SEQUENCE [LARGE SCALE GENOMIC DNA]</scope>
    <source>
        <strain evidence="10 11">Wuenschmanii</strain>
    </source>
</reference>
<evidence type="ECO:0000256" key="2">
    <source>
        <dbReference type="ARBA" id="ARBA00010157"/>
    </source>
</evidence>
<feature type="transmembrane region" description="Helical" evidence="8">
    <location>
        <begin position="213"/>
        <end position="233"/>
    </location>
</feature>
<evidence type="ECO:0000256" key="6">
    <source>
        <dbReference type="ARBA" id="ARBA00023136"/>
    </source>
</evidence>
<evidence type="ECO:0000313" key="11">
    <source>
        <dbReference type="Proteomes" id="UP001236585"/>
    </source>
</evidence>
<dbReference type="InterPro" id="IPR050545">
    <property type="entry name" value="Mycobact_MmpL"/>
</dbReference>
<feature type="transmembrane region" description="Helical" evidence="8">
    <location>
        <begin position="272"/>
        <end position="295"/>
    </location>
</feature>
<feature type="transmembrane region" description="Helical" evidence="8">
    <location>
        <begin position="938"/>
        <end position="958"/>
    </location>
</feature>
<dbReference type="Pfam" id="PF03176">
    <property type="entry name" value="MMPL"/>
    <property type="match status" value="2"/>
</dbReference>
<gene>
    <name evidence="10" type="ORF">PT015_13320</name>
</gene>
<evidence type="ECO:0000313" key="10">
    <source>
        <dbReference type="EMBL" id="WIM85922.1"/>
    </source>
</evidence>
<evidence type="ECO:0000256" key="8">
    <source>
        <dbReference type="SAM" id="Phobius"/>
    </source>
</evidence>
<evidence type="ECO:0000256" key="1">
    <source>
        <dbReference type="ARBA" id="ARBA00004651"/>
    </source>
</evidence>
<accession>A0ABY8VQY7</accession>
<comment type="similarity">
    <text evidence="2">Belongs to the resistance-nodulation-cell division (RND) (TC 2.A.6) family. MmpL subfamily.</text>
</comment>
<feature type="compositionally biased region" description="Low complexity" evidence="7">
    <location>
        <begin position="1"/>
        <end position="11"/>
    </location>
</feature>
<evidence type="ECO:0000256" key="3">
    <source>
        <dbReference type="ARBA" id="ARBA00022475"/>
    </source>
</evidence>
<evidence type="ECO:0000256" key="7">
    <source>
        <dbReference type="SAM" id="MobiDB-lite"/>
    </source>
</evidence>
<protein>
    <submittedName>
        <fullName evidence="10">RND family transporter</fullName>
    </submittedName>
</protein>
<dbReference type="InterPro" id="IPR000731">
    <property type="entry name" value="SSD"/>
</dbReference>
<dbReference type="InterPro" id="IPR004869">
    <property type="entry name" value="MMPL_dom"/>
</dbReference>
<keyword evidence="6 8" id="KW-0472">Membrane</keyword>